<feature type="compositionally biased region" description="Polar residues" evidence="1">
    <location>
        <begin position="711"/>
        <end position="729"/>
    </location>
</feature>
<evidence type="ECO:0000256" key="1">
    <source>
        <dbReference type="SAM" id="MobiDB-lite"/>
    </source>
</evidence>
<dbReference type="PANTHER" id="PTHR37321">
    <property type="entry name" value="EXPORTED PROTEIN-RELATED"/>
    <property type="match status" value="1"/>
</dbReference>
<dbReference type="PROSITE" id="PS51318">
    <property type="entry name" value="TAT"/>
    <property type="match status" value="1"/>
</dbReference>
<dbReference type="InterPro" id="IPR006311">
    <property type="entry name" value="TAT_signal"/>
</dbReference>
<dbReference type="InterPro" id="IPR048309">
    <property type="entry name" value="GxGYxYP_N_3rd"/>
</dbReference>
<reference evidence="6" key="1">
    <citation type="journal article" date="2014" name="Int. J. Syst. Evol. Microbiol.">
        <title>Complete genome sequence of Corynebacterium casei LMG S-19264T (=DSM 44701T), isolated from a smear-ripened cheese.</title>
        <authorList>
            <consortium name="US DOE Joint Genome Institute (JGI-PGF)"/>
            <person name="Walter F."/>
            <person name="Albersmeier A."/>
            <person name="Kalinowski J."/>
            <person name="Ruckert C."/>
        </authorList>
    </citation>
    <scope>NUCLEOTIDE SEQUENCE</scope>
    <source>
        <strain evidence="6">CGMCC 4.7306</strain>
    </source>
</reference>
<reference evidence="6" key="2">
    <citation type="submission" date="2020-09" db="EMBL/GenBank/DDBJ databases">
        <authorList>
            <person name="Sun Q."/>
            <person name="Zhou Y."/>
        </authorList>
    </citation>
    <scope>NUCLEOTIDE SEQUENCE</scope>
    <source>
        <strain evidence="6">CGMCC 4.7306</strain>
    </source>
</reference>
<evidence type="ECO:0000259" key="4">
    <source>
        <dbReference type="Pfam" id="PF20957"/>
    </source>
</evidence>
<feature type="domain" description="GxGYxYP putative glycoside hydrolase third N-terminal" evidence="5">
    <location>
        <begin position="367"/>
        <end position="449"/>
    </location>
</feature>
<dbReference type="Pfam" id="PF20957">
    <property type="entry name" value="GxGYxYP_N_2nd"/>
    <property type="match status" value="1"/>
</dbReference>
<accession>A0A917SEG2</accession>
<feature type="region of interest" description="Disordered" evidence="1">
    <location>
        <begin position="692"/>
        <end position="729"/>
    </location>
</feature>
<gene>
    <name evidence="6" type="ORF">GCM10011575_38240</name>
</gene>
<evidence type="ECO:0000313" key="7">
    <source>
        <dbReference type="Proteomes" id="UP000613840"/>
    </source>
</evidence>
<dbReference type="Proteomes" id="UP000613840">
    <property type="component" value="Unassembled WGS sequence"/>
</dbReference>
<dbReference type="PANTHER" id="PTHR37321:SF1">
    <property type="entry name" value="EXPORTED PROTEIN"/>
    <property type="match status" value="1"/>
</dbReference>
<feature type="domain" description="GxGYxYP putative glycoside hydrolase C-terminal" evidence="2">
    <location>
        <begin position="468"/>
        <end position="689"/>
    </location>
</feature>
<dbReference type="InterPro" id="IPR048310">
    <property type="entry name" value="GxGYxYP_N_2nd"/>
</dbReference>
<feature type="compositionally biased region" description="Low complexity" evidence="1">
    <location>
        <begin position="692"/>
        <end position="703"/>
    </location>
</feature>
<dbReference type="RefSeq" id="WP_188896986.1">
    <property type="nucleotide sequence ID" value="NZ_BMMZ01000011.1"/>
</dbReference>
<dbReference type="Pfam" id="PF20958">
    <property type="entry name" value="GxGYxYP_N_3rd"/>
    <property type="match status" value="1"/>
</dbReference>
<dbReference type="Gene3D" id="3.20.20.490">
    <property type="entry name" value="GxGYxYP glycoside hydrolase, C-terminal domain"/>
    <property type="match status" value="1"/>
</dbReference>
<dbReference type="InterPro" id="IPR025832">
    <property type="entry name" value="GxGYxYP_C"/>
</dbReference>
<dbReference type="EMBL" id="BMMZ01000011">
    <property type="protein sequence ID" value="GGL76417.1"/>
    <property type="molecule type" value="Genomic_DNA"/>
</dbReference>
<dbReference type="Pfam" id="PF16216">
    <property type="entry name" value="GxGYxYP_N"/>
    <property type="match status" value="1"/>
</dbReference>
<keyword evidence="7" id="KW-1185">Reference proteome</keyword>
<proteinExistence type="predicted"/>
<evidence type="ECO:0008006" key="8">
    <source>
        <dbReference type="Google" id="ProtNLM"/>
    </source>
</evidence>
<dbReference type="Pfam" id="PF14323">
    <property type="entry name" value="GxGYxYP_C"/>
    <property type="match status" value="1"/>
</dbReference>
<comment type="caution">
    <text evidence="6">The sequence shown here is derived from an EMBL/GenBank/DDBJ whole genome shotgun (WGS) entry which is preliminary data.</text>
</comment>
<name>A0A917SEG2_9ACTN</name>
<protein>
    <recommendedName>
        <fullName evidence="8">GxGYxY sequence motif-containing protein</fullName>
    </recommendedName>
</protein>
<organism evidence="6 7">
    <name type="scientific">Microlunatus endophyticus</name>
    <dbReference type="NCBI Taxonomy" id="1716077"/>
    <lineage>
        <taxon>Bacteria</taxon>
        <taxon>Bacillati</taxon>
        <taxon>Actinomycetota</taxon>
        <taxon>Actinomycetes</taxon>
        <taxon>Propionibacteriales</taxon>
        <taxon>Propionibacteriaceae</taxon>
        <taxon>Microlunatus</taxon>
    </lineage>
</organism>
<evidence type="ECO:0000259" key="2">
    <source>
        <dbReference type="Pfam" id="PF14323"/>
    </source>
</evidence>
<evidence type="ECO:0000259" key="3">
    <source>
        <dbReference type="Pfam" id="PF16216"/>
    </source>
</evidence>
<dbReference type="InterPro" id="IPR032626">
    <property type="entry name" value="GxGYxYP_N_1st"/>
</dbReference>
<sequence length="729" mass="78812">MPAQSGSGRVTRRKFLTTNGLIIAGAAGVSSGIGSNIFGPASAASADPSHHLPASGVRWSPGRLLPTFAEPGHLHAASVATLTGEDQLLVVTLQGIVNRTRPELYFVFDTGDDPVDQRWLDDYGKGRSTWHADALSLVHRYRSRVRGAIVYDPDVADTINIATTMAGLEDAVVATADQAATYGLKIIKDLRGQFTGQDKVAIYQWQLDHLWPRCDHRLLTGLTPTQVVDVPGVTWTEIARETEQIRDSSNRATLTWDLSQELGGEGVFLRFADSFTDDGWGASVGHLTATADGTVIADFTPGTDAETPFLFSGNSSIGGDQNRFADGGNYFIYEFQPPAGTAKLTVTVDIWNQYLVTATDTAPTRVEPDANFRDYVVANRAMVFWLDPNGDPGTLMGEIFDRSAVKATPYLGWFSNDVAGEWGGVDIASQHRGEVFAADFYMNGTVHSGVRAPISTKIKRRRPAQPGNKIIITMTFGEGDNIQFCQRRLRDLWDDPNRGKVPTNWTIDPVLADIGPAIYQHYQRTATGNDLLICGPSGAGYTYGPSWPGGSFVDYAKLTEAYLERTGLDLVYAYSSGDGSAPFSDAVLQDYRRYTRLRGIIKSSGLGAIEVTGQLPVIENWSAPGGADDFKSALDDHVGDWDGSAPFFVAAGIDAWNWMPTDVAALGDLLNADGRYRIVLADTFFDLLRSATSPQPQAEAQSSSRRRAGSLPSSAVPTVRATSGATSRS</sequence>
<feature type="domain" description="GxGYxYP putative glycoside hydrolase second N-terminal" evidence="4">
    <location>
        <begin position="145"/>
        <end position="214"/>
    </location>
</feature>
<dbReference type="InterPro" id="IPR038410">
    <property type="entry name" value="GxGYxYP_C_sf"/>
</dbReference>
<evidence type="ECO:0000259" key="5">
    <source>
        <dbReference type="Pfam" id="PF20958"/>
    </source>
</evidence>
<evidence type="ECO:0000313" key="6">
    <source>
        <dbReference type="EMBL" id="GGL76417.1"/>
    </source>
</evidence>
<feature type="domain" description="GxGYxYP putative glycoside hydrolase first N-terminal" evidence="3">
    <location>
        <begin position="77"/>
        <end position="142"/>
    </location>
</feature>
<dbReference type="AlphaFoldDB" id="A0A917SEG2"/>